<evidence type="ECO:0000313" key="9">
    <source>
        <dbReference type="EMBL" id="SDG03866.1"/>
    </source>
</evidence>
<dbReference type="RefSeq" id="WP_091061311.1">
    <property type="nucleotide sequence ID" value="NZ_FNCF01000002.1"/>
</dbReference>
<feature type="transmembrane region" description="Helical" evidence="7">
    <location>
        <begin position="77"/>
        <end position="104"/>
    </location>
</feature>
<feature type="transmembrane region" description="Helical" evidence="7">
    <location>
        <begin position="6"/>
        <end position="24"/>
    </location>
</feature>
<protein>
    <submittedName>
        <fullName evidence="9">NADH dehydrogenase subunit M</fullName>
    </submittedName>
</protein>
<evidence type="ECO:0000256" key="5">
    <source>
        <dbReference type="ARBA" id="ARBA00023136"/>
    </source>
</evidence>
<feature type="transmembrane region" description="Helical" evidence="7">
    <location>
        <begin position="282"/>
        <end position="303"/>
    </location>
</feature>
<evidence type="ECO:0000256" key="3">
    <source>
        <dbReference type="ARBA" id="ARBA00022692"/>
    </source>
</evidence>
<feature type="transmembrane region" description="Helical" evidence="7">
    <location>
        <begin position="337"/>
        <end position="359"/>
    </location>
</feature>
<sequence>MSEFPWLLTMIVVPAVGGAAVAALPKGRDALAKQAALAVSLLVLVLAVLATVAFDTGGERFQLTTSVSWIPSFGVDFALGVDGIALVMLLLIGVLVPVVVVASWRDTGPGGRSMKAYFAWLLVLEAMMVGVFAATDVFLFYVFFEAMLVPMYFIIGSFGGPRRQYAAVKFFLYSLLGGLVMLASVIGLYVVSTSQIGEGTFAFDALRSLDIDPGVQKLLFLGFFVAFAIKAPLVPFHTWLPDSGAEAPVGGAVLLVGVLDKVGTFGFIRYCLPLFPDASRTFAPWILGLAVAGILYGALLAMGQSDMKRLVTYTSIAHFGFIALGIFAFTAEGGSGAVLYMVNHGISTGILFLVVGMVITRGGSRSIADYGGIGKKAPVLAGVFLVAGLSSLALPGTNSFVSEFLVLLGSFPTRPVFTIVATVGIVLAALYVLLLIQRAVHGPARGLVTEQPFPDLRRRELVVVAPLLALVIGLGVYPQPLLDLINPAVAATMGDIGSDPAGTQPATAEQGAN</sequence>
<feature type="transmembrane region" description="Helical" evidence="7">
    <location>
        <begin position="379"/>
        <end position="396"/>
    </location>
</feature>
<dbReference type="GO" id="GO:0016020">
    <property type="term" value="C:membrane"/>
    <property type="evidence" value="ECO:0007669"/>
    <property type="project" value="UniProtKB-SubCell"/>
</dbReference>
<dbReference type="GO" id="GO:0042773">
    <property type="term" value="P:ATP synthesis coupled electron transport"/>
    <property type="evidence" value="ECO:0007669"/>
    <property type="project" value="InterPro"/>
</dbReference>
<evidence type="ECO:0000256" key="2">
    <source>
        <dbReference type="ARBA" id="ARBA00009025"/>
    </source>
</evidence>
<organism evidence="9 10">
    <name type="scientific">Klenkia brasiliensis</name>
    <dbReference type="NCBI Taxonomy" id="333142"/>
    <lineage>
        <taxon>Bacteria</taxon>
        <taxon>Bacillati</taxon>
        <taxon>Actinomycetota</taxon>
        <taxon>Actinomycetes</taxon>
        <taxon>Geodermatophilales</taxon>
        <taxon>Geodermatophilaceae</taxon>
        <taxon>Klenkia</taxon>
    </lineage>
</organism>
<evidence type="ECO:0000259" key="8">
    <source>
        <dbReference type="Pfam" id="PF00361"/>
    </source>
</evidence>
<feature type="domain" description="NADH:quinone oxidoreductase/Mrp antiporter transmembrane" evidence="8">
    <location>
        <begin position="134"/>
        <end position="427"/>
    </location>
</feature>
<dbReference type="PANTHER" id="PTHR43507:SF1">
    <property type="entry name" value="NADH-UBIQUINONE OXIDOREDUCTASE CHAIN 4"/>
    <property type="match status" value="1"/>
</dbReference>
<feature type="transmembrane region" description="Helical" evidence="7">
    <location>
        <begin position="218"/>
        <end position="240"/>
    </location>
</feature>
<dbReference type="PANTHER" id="PTHR43507">
    <property type="entry name" value="NADH-UBIQUINONE OXIDOREDUCTASE CHAIN 4"/>
    <property type="match status" value="1"/>
</dbReference>
<feature type="transmembrane region" description="Helical" evidence="7">
    <location>
        <begin position="416"/>
        <end position="436"/>
    </location>
</feature>
<feature type="transmembrane region" description="Helical" evidence="7">
    <location>
        <begin position="170"/>
        <end position="191"/>
    </location>
</feature>
<evidence type="ECO:0000256" key="6">
    <source>
        <dbReference type="RuleBase" id="RU000320"/>
    </source>
</evidence>
<dbReference type="GO" id="GO:0015990">
    <property type="term" value="P:electron transport coupled proton transport"/>
    <property type="evidence" value="ECO:0007669"/>
    <property type="project" value="TreeGrafter"/>
</dbReference>
<comment type="subcellular location">
    <subcellularLocation>
        <location evidence="1">Endomembrane system</location>
        <topology evidence="1">Multi-pass membrane protein</topology>
    </subcellularLocation>
    <subcellularLocation>
        <location evidence="6">Membrane</location>
        <topology evidence="6">Multi-pass membrane protein</topology>
    </subcellularLocation>
</comment>
<dbReference type="Pfam" id="PF00361">
    <property type="entry name" value="Proton_antipo_M"/>
    <property type="match status" value="1"/>
</dbReference>
<keyword evidence="4 7" id="KW-1133">Transmembrane helix</keyword>
<keyword evidence="10" id="KW-1185">Reference proteome</keyword>
<dbReference type="AlphaFoldDB" id="A0A1G7QZC0"/>
<feature type="transmembrane region" description="Helical" evidence="7">
    <location>
        <begin position="252"/>
        <end position="270"/>
    </location>
</feature>
<dbReference type="EMBL" id="FNCF01000002">
    <property type="protein sequence ID" value="SDG03866.1"/>
    <property type="molecule type" value="Genomic_DNA"/>
</dbReference>
<feature type="transmembrane region" description="Helical" evidence="7">
    <location>
        <begin position="36"/>
        <end position="57"/>
    </location>
</feature>
<dbReference type="GO" id="GO:0048039">
    <property type="term" value="F:ubiquinone binding"/>
    <property type="evidence" value="ECO:0007669"/>
    <property type="project" value="TreeGrafter"/>
</dbReference>
<keyword evidence="3 6" id="KW-0812">Transmembrane</keyword>
<dbReference type="NCBIfam" id="TIGR01972">
    <property type="entry name" value="NDH_I_M"/>
    <property type="match status" value="1"/>
</dbReference>
<dbReference type="GO" id="GO:0012505">
    <property type="term" value="C:endomembrane system"/>
    <property type="evidence" value="ECO:0007669"/>
    <property type="project" value="UniProtKB-SubCell"/>
</dbReference>
<evidence type="ECO:0000256" key="1">
    <source>
        <dbReference type="ARBA" id="ARBA00004127"/>
    </source>
</evidence>
<dbReference type="InterPro" id="IPR001750">
    <property type="entry name" value="ND/Mrp_TM"/>
</dbReference>
<dbReference type="GO" id="GO:0003954">
    <property type="term" value="F:NADH dehydrogenase activity"/>
    <property type="evidence" value="ECO:0007669"/>
    <property type="project" value="TreeGrafter"/>
</dbReference>
<keyword evidence="5 7" id="KW-0472">Membrane</keyword>
<evidence type="ECO:0000313" key="10">
    <source>
        <dbReference type="Proteomes" id="UP000198863"/>
    </source>
</evidence>
<dbReference type="InterPro" id="IPR003918">
    <property type="entry name" value="NADH_UbQ_OxRdtase"/>
</dbReference>
<dbReference type="Proteomes" id="UP000198863">
    <property type="component" value="Unassembled WGS sequence"/>
</dbReference>
<dbReference type="GO" id="GO:0008137">
    <property type="term" value="F:NADH dehydrogenase (ubiquinone) activity"/>
    <property type="evidence" value="ECO:0007669"/>
    <property type="project" value="InterPro"/>
</dbReference>
<comment type="similarity">
    <text evidence="2">Belongs to the complex I subunit 4 family.</text>
</comment>
<name>A0A1G7QZC0_9ACTN</name>
<dbReference type="InterPro" id="IPR010227">
    <property type="entry name" value="NADH_Q_OxRdtase_chainM/4"/>
</dbReference>
<gene>
    <name evidence="9" type="ORF">SAMN05660324_1680</name>
</gene>
<feature type="transmembrane region" description="Helical" evidence="7">
    <location>
        <begin position="116"/>
        <end position="134"/>
    </location>
</feature>
<feature type="transmembrane region" description="Helical" evidence="7">
    <location>
        <begin position="140"/>
        <end position="158"/>
    </location>
</feature>
<proteinExistence type="inferred from homology"/>
<dbReference type="PRINTS" id="PR01437">
    <property type="entry name" value="NUOXDRDTASE4"/>
</dbReference>
<evidence type="ECO:0000256" key="7">
    <source>
        <dbReference type="SAM" id="Phobius"/>
    </source>
</evidence>
<evidence type="ECO:0000256" key="4">
    <source>
        <dbReference type="ARBA" id="ARBA00022989"/>
    </source>
</evidence>
<accession>A0A1G7QZC0</accession>
<dbReference type="OrthoDB" id="9768329at2"/>
<feature type="transmembrane region" description="Helical" evidence="7">
    <location>
        <begin position="310"/>
        <end position="331"/>
    </location>
</feature>
<feature type="transmembrane region" description="Helical" evidence="7">
    <location>
        <begin position="461"/>
        <end position="477"/>
    </location>
</feature>
<dbReference type="NCBIfam" id="NF004500">
    <property type="entry name" value="PRK05846.1-4"/>
    <property type="match status" value="1"/>
</dbReference>
<reference evidence="10" key="1">
    <citation type="submission" date="2016-10" db="EMBL/GenBank/DDBJ databases">
        <authorList>
            <person name="Varghese N."/>
            <person name="Submissions S."/>
        </authorList>
    </citation>
    <scope>NUCLEOTIDE SEQUENCE [LARGE SCALE GENOMIC DNA]</scope>
    <source>
        <strain evidence="10">DSM 44526</strain>
    </source>
</reference>